<dbReference type="InterPro" id="IPR051085">
    <property type="entry name" value="MB_O-acyltransferase"/>
</dbReference>
<evidence type="ECO:0000256" key="9">
    <source>
        <dbReference type="ARBA" id="ARBA00022989"/>
    </source>
</evidence>
<feature type="transmembrane region" description="Helical" evidence="14">
    <location>
        <begin position="180"/>
        <end position="200"/>
    </location>
</feature>
<dbReference type="Proteomes" id="UP001161391">
    <property type="component" value="Unassembled WGS sequence"/>
</dbReference>
<comment type="caution">
    <text evidence="15">The sequence shown here is derived from an EMBL/GenBank/DDBJ whole genome shotgun (WGS) entry which is preliminary data.</text>
</comment>
<comment type="pathway">
    <text evidence="2">Glycan biosynthesis; alginate biosynthesis.</text>
</comment>
<evidence type="ECO:0000256" key="5">
    <source>
        <dbReference type="ARBA" id="ARBA00022475"/>
    </source>
</evidence>
<feature type="transmembrane region" description="Helical" evidence="14">
    <location>
        <begin position="12"/>
        <end position="29"/>
    </location>
</feature>
<feature type="transmembrane region" description="Helical" evidence="14">
    <location>
        <begin position="221"/>
        <end position="250"/>
    </location>
</feature>
<proteinExistence type="inferred from homology"/>
<keyword evidence="5 13" id="KW-1003">Cell membrane</keyword>
<evidence type="ECO:0000256" key="6">
    <source>
        <dbReference type="ARBA" id="ARBA00022679"/>
    </source>
</evidence>
<evidence type="ECO:0000256" key="13">
    <source>
        <dbReference type="PIRNR" id="PIRNR016636"/>
    </source>
</evidence>
<reference evidence="15" key="1">
    <citation type="journal article" date="2014" name="Int. J. Syst. Evol. Microbiol.">
        <title>Complete genome of a new Firmicutes species belonging to the dominant human colonic microbiota ('Ruminococcus bicirculans') reveals two chromosomes and a selective capacity to utilize plant glucans.</title>
        <authorList>
            <consortium name="NISC Comparative Sequencing Program"/>
            <person name="Wegmann U."/>
            <person name="Louis P."/>
            <person name="Goesmann A."/>
            <person name="Henrissat B."/>
            <person name="Duncan S.H."/>
            <person name="Flint H.J."/>
        </authorList>
    </citation>
    <scope>NUCLEOTIDE SEQUENCE</scope>
    <source>
        <strain evidence="15">NBRC 108219</strain>
    </source>
</reference>
<sequence>MAFIPDPINVASFEFALIVLVVLLIRLVGGERTLPYTLAATGLFMAATWIDMKALMVLIAALVPHYFIIRYFWGQPERARGHVLTAAILWQIAVLTSTKITGLSVQWGIYGVIGLSYMTFRQIGLLLSAARQSAPFRSIDWLSFMLNPFTLVAGPIQSWGEHVDQYTDTKSQTRQSRITAAHLIATGLIKITVLAPIFAGQDDFAKLATANADALDWFISYFSYYIFLYLDFSGYVDVVMGCGILCGYKLPENFNRPYLSTNFQDFWNRWHMTLGVWFQAHVFTPMLVTLQRSRRFKSTHTSIVLALVAVFLLIGVWHGIAWNYALFGVIHALGVVGTYMLGRRRLKLKKAGKLRELSDGMAKLSFGVRLVAFQIFVAGTFVLLNNDVSTVWEALIRG</sequence>
<evidence type="ECO:0000256" key="7">
    <source>
        <dbReference type="ARBA" id="ARBA00022692"/>
    </source>
</evidence>
<comment type="similarity">
    <text evidence="3 13">Belongs to the membrane-bound acyltransferase family.</text>
</comment>
<evidence type="ECO:0000313" key="15">
    <source>
        <dbReference type="EMBL" id="GLQ24693.1"/>
    </source>
</evidence>
<evidence type="ECO:0000256" key="3">
    <source>
        <dbReference type="ARBA" id="ARBA00010323"/>
    </source>
</evidence>
<evidence type="ECO:0000256" key="4">
    <source>
        <dbReference type="ARBA" id="ARBA00016084"/>
    </source>
</evidence>
<keyword evidence="11 13" id="KW-0012">Acyltransferase</keyword>
<keyword evidence="10 13" id="KW-0472">Membrane</keyword>
<feature type="transmembrane region" description="Helical" evidence="14">
    <location>
        <begin position="324"/>
        <end position="342"/>
    </location>
</feature>
<evidence type="ECO:0000256" key="1">
    <source>
        <dbReference type="ARBA" id="ARBA00004651"/>
    </source>
</evidence>
<feature type="transmembrane region" description="Helical" evidence="14">
    <location>
        <begin position="81"/>
        <end position="101"/>
    </location>
</feature>
<dbReference type="EMBL" id="BSNK01000002">
    <property type="protein sequence ID" value="GLQ24693.1"/>
    <property type="molecule type" value="Genomic_DNA"/>
</dbReference>
<evidence type="ECO:0000256" key="2">
    <source>
        <dbReference type="ARBA" id="ARBA00005182"/>
    </source>
</evidence>
<keyword evidence="7 14" id="KW-0812">Transmembrane</keyword>
<feature type="transmembrane region" description="Helical" evidence="14">
    <location>
        <begin position="107"/>
        <end position="129"/>
    </location>
</feature>
<dbReference type="InterPro" id="IPR004299">
    <property type="entry name" value="MBOAT_fam"/>
</dbReference>
<accession>A0ABQ5VB10</accession>
<keyword evidence="9 14" id="KW-1133">Transmembrane helix</keyword>
<organism evidence="15 16">
    <name type="scientific">Algimonas ampicilliniresistens</name>
    <dbReference type="NCBI Taxonomy" id="1298735"/>
    <lineage>
        <taxon>Bacteria</taxon>
        <taxon>Pseudomonadati</taxon>
        <taxon>Pseudomonadota</taxon>
        <taxon>Alphaproteobacteria</taxon>
        <taxon>Maricaulales</taxon>
        <taxon>Robiginitomaculaceae</taxon>
        <taxon>Algimonas</taxon>
    </lineage>
</organism>
<dbReference type="RefSeq" id="WP_284391410.1">
    <property type="nucleotide sequence ID" value="NZ_BSNK01000002.1"/>
</dbReference>
<evidence type="ECO:0000256" key="14">
    <source>
        <dbReference type="SAM" id="Phobius"/>
    </source>
</evidence>
<dbReference type="PANTHER" id="PTHR13285">
    <property type="entry name" value="ACYLTRANSFERASE"/>
    <property type="match status" value="1"/>
</dbReference>
<evidence type="ECO:0000256" key="12">
    <source>
        <dbReference type="ARBA" id="ARBA00031030"/>
    </source>
</evidence>
<feature type="transmembrane region" description="Helical" evidence="14">
    <location>
        <begin position="302"/>
        <end position="318"/>
    </location>
</feature>
<evidence type="ECO:0000256" key="8">
    <source>
        <dbReference type="ARBA" id="ARBA00022841"/>
    </source>
</evidence>
<comment type="subcellular location">
    <subcellularLocation>
        <location evidence="1">Cell membrane</location>
        <topology evidence="1">Multi-pass membrane protein</topology>
    </subcellularLocation>
</comment>
<name>A0ABQ5VB10_9PROT</name>
<keyword evidence="6 13" id="KW-0808">Transferase</keyword>
<reference evidence="15" key="2">
    <citation type="submission" date="2023-01" db="EMBL/GenBank/DDBJ databases">
        <title>Draft genome sequence of Algimonas ampicilliniresistens strain NBRC 108219.</title>
        <authorList>
            <person name="Sun Q."/>
            <person name="Mori K."/>
        </authorList>
    </citation>
    <scope>NUCLEOTIDE SEQUENCE</scope>
    <source>
        <strain evidence="15">NBRC 108219</strain>
    </source>
</reference>
<dbReference type="InterPro" id="IPR024194">
    <property type="entry name" value="Ac/AlaTfrase_AlgI/DltB"/>
</dbReference>
<evidence type="ECO:0000256" key="11">
    <source>
        <dbReference type="ARBA" id="ARBA00023315"/>
    </source>
</evidence>
<feature type="transmembrane region" description="Helical" evidence="14">
    <location>
        <begin position="363"/>
        <end position="384"/>
    </location>
</feature>
<dbReference type="Pfam" id="PF03062">
    <property type="entry name" value="MBOAT"/>
    <property type="match status" value="1"/>
</dbReference>
<dbReference type="PIRSF" id="PIRSF016636">
    <property type="entry name" value="AlgI_DltB"/>
    <property type="match status" value="1"/>
</dbReference>
<evidence type="ECO:0000313" key="16">
    <source>
        <dbReference type="Proteomes" id="UP001161391"/>
    </source>
</evidence>
<gene>
    <name evidence="15" type="primary">dltB</name>
    <name evidence="15" type="ORF">GCM10007853_25670</name>
</gene>
<dbReference type="PANTHER" id="PTHR13285:SF23">
    <property type="entry name" value="TEICHOIC ACID D-ALANYLTRANSFERASE"/>
    <property type="match status" value="1"/>
</dbReference>
<protein>
    <recommendedName>
        <fullName evidence="4">Probable alginate O-acetylase AlgI</fullName>
    </recommendedName>
    <alternativeName>
        <fullName evidence="12">Alginate biosynthesis protein AlgI</fullName>
    </alternativeName>
</protein>
<keyword evidence="16" id="KW-1185">Reference proteome</keyword>
<evidence type="ECO:0000256" key="10">
    <source>
        <dbReference type="ARBA" id="ARBA00023136"/>
    </source>
</evidence>
<feature type="transmembrane region" description="Helical" evidence="14">
    <location>
        <begin position="49"/>
        <end position="69"/>
    </location>
</feature>
<keyword evidence="8" id="KW-0016">Alginate biosynthesis</keyword>